<keyword evidence="12" id="KW-1185">Reference proteome</keyword>
<proteinExistence type="predicted"/>
<evidence type="ECO:0000256" key="1">
    <source>
        <dbReference type="ARBA" id="ARBA00001933"/>
    </source>
</evidence>
<name>A0A7V7QMY9_9FIRM</name>
<keyword evidence="7 11" id="KW-0456">Lyase</keyword>
<dbReference type="InterPro" id="IPR015422">
    <property type="entry name" value="PyrdxlP-dep_Trfase_small"/>
</dbReference>
<keyword evidence="6" id="KW-0663">Pyridoxal phosphate</keyword>
<dbReference type="GO" id="GO:0009236">
    <property type="term" value="P:cobalamin biosynthetic process"/>
    <property type="evidence" value="ECO:0007669"/>
    <property type="project" value="UniProtKB-UniPathway"/>
</dbReference>
<dbReference type="NCBIfam" id="TIGR01140">
    <property type="entry name" value="L_thr_O3P_dcar"/>
    <property type="match status" value="1"/>
</dbReference>
<sequence>MMINVHGGDIYKHKDVIDFSANINPLGLPRGVKIALMDSIDLAVHYPDVRCEELCKSLAKYYGIKKNYILCSNGAADIIFAITAALKPKKALILAPGFAEYEQALHAIDAKIFCYRLKEEQGFILKEDFLNAVTKEIDMVFLCNPNNPTGEVIPKELMMRIIETCKKNKTILVIDECFISFLENGAEVSVIKEVERYDNLIVINAFTKLYAMPGIRLGFAAIGNIKMIELINKVRQPWSVSVLAQKAGVAALEQKEYVAKTKELIRDERSYLMHELLECGFQIYGSKANYIFFKGQKGLFDLCIKEGILIRDCSNYRGLEEGFYRVAIKGHEENKKLIEVLKRCQNGRNKE</sequence>
<dbReference type="Proteomes" id="UP000461768">
    <property type="component" value="Unassembled WGS sequence"/>
</dbReference>
<dbReference type="OrthoDB" id="9813612at2"/>
<keyword evidence="5" id="KW-0169">Cobalamin biosynthesis</keyword>
<evidence type="ECO:0000313" key="11">
    <source>
        <dbReference type="EMBL" id="KAB1439890.1"/>
    </source>
</evidence>
<dbReference type="InterPro" id="IPR015424">
    <property type="entry name" value="PyrdxlP-dep_Trfase"/>
</dbReference>
<dbReference type="Pfam" id="PF00155">
    <property type="entry name" value="Aminotran_1_2"/>
    <property type="match status" value="1"/>
</dbReference>
<dbReference type="Gene3D" id="3.40.640.10">
    <property type="entry name" value="Type I PLP-dependent aspartate aminotransferase-like (Major domain)"/>
    <property type="match status" value="1"/>
</dbReference>
<comment type="caution">
    <text evidence="11">The sequence shown here is derived from an EMBL/GenBank/DDBJ whole genome shotgun (WGS) entry which is preliminary data.</text>
</comment>
<protein>
    <recommendedName>
        <fullName evidence="4">threonine-phosphate decarboxylase</fullName>
        <ecNumber evidence="4">4.1.1.81</ecNumber>
    </recommendedName>
    <alternativeName>
        <fullName evidence="8">L-threonine-O-3-phosphate decarboxylase</fullName>
    </alternativeName>
</protein>
<dbReference type="InterPro" id="IPR015421">
    <property type="entry name" value="PyrdxlP-dep_Trfase_major"/>
</dbReference>
<evidence type="ECO:0000256" key="4">
    <source>
        <dbReference type="ARBA" id="ARBA00012285"/>
    </source>
</evidence>
<dbReference type="InterPro" id="IPR004839">
    <property type="entry name" value="Aminotransferase_I/II_large"/>
</dbReference>
<evidence type="ECO:0000256" key="2">
    <source>
        <dbReference type="ARBA" id="ARBA00003444"/>
    </source>
</evidence>
<dbReference type="PANTHER" id="PTHR42885">
    <property type="entry name" value="HISTIDINOL-PHOSPHATE AMINOTRANSFERASE-RELATED"/>
    <property type="match status" value="1"/>
</dbReference>
<evidence type="ECO:0000256" key="7">
    <source>
        <dbReference type="ARBA" id="ARBA00023239"/>
    </source>
</evidence>
<dbReference type="EMBL" id="WAGX01000004">
    <property type="protein sequence ID" value="KAB1439890.1"/>
    <property type="molecule type" value="Genomic_DNA"/>
</dbReference>
<evidence type="ECO:0000256" key="5">
    <source>
        <dbReference type="ARBA" id="ARBA00022573"/>
    </source>
</evidence>
<dbReference type="PANTHER" id="PTHR42885:SF1">
    <property type="entry name" value="THREONINE-PHOSPHATE DECARBOXYLASE"/>
    <property type="match status" value="1"/>
</dbReference>
<comment type="pathway">
    <text evidence="3">Cofactor biosynthesis; adenosylcobalamin biosynthesis.</text>
</comment>
<reference evidence="11 12" key="2">
    <citation type="submission" date="2020-02" db="EMBL/GenBank/DDBJ databases">
        <title>Candidatus Galacturonibacter soehngenii shows hetero-acetogenic catabolism of galacturonic acid but lacks a canonical carbon monoxide dehydrogenase/acetyl-CoA synthase complex.</title>
        <authorList>
            <person name="Diender M."/>
            <person name="Stouten G.R."/>
            <person name="Petersen J.F."/>
            <person name="Nielsen P.H."/>
            <person name="Dueholm M.S."/>
            <person name="Pronk J.T."/>
            <person name="Van Loosdrecht M.C.M."/>
        </authorList>
    </citation>
    <scope>NUCLEOTIDE SEQUENCE [LARGE SCALE GENOMIC DNA]</scope>
    <source>
        <strain evidence="11">GalUA</strain>
    </source>
</reference>
<dbReference type="EC" id="4.1.1.81" evidence="4"/>
<dbReference type="SUPFAM" id="SSF53383">
    <property type="entry name" value="PLP-dependent transferases"/>
    <property type="match status" value="1"/>
</dbReference>
<evidence type="ECO:0000256" key="8">
    <source>
        <dbReference type="ARBA" id="ARBA00029996"/>
    </source>
</evidence>
<evidence type="ECO:0000259" key="10">
    <source>
        <dbReference type="Pfam" id="PF00155"/>
    </source>
</evidence>
<evidence type="ECO:0000256" key="9">
    <source>
        <dbReference type="ARBA" id="ARBA00048531"/>
    </source>
</evidence>
<accession>A0A7V7QMY9</accession>
<dbReference type="AlphaFoldDB" id="A0A7V7QMY9"/>
<feature type="domain" description="Aminotransferase class I/classII large" evidence="10">
    <location>
        <begin position="14"/>
        <end position="340"/>
    </location>
</feature>
<comment type="cofactor">
    <cofactor evidence="1">
        <name>pyridoxal 5'-phosphate</name>
        <dbReference type="ChEBI" id="CHEBI:597326"/>
    </cofactor>
</comment>
<dbReference type="CDD" id="cd00609">
    <property type="entry name" value="AAT_like"/>
    <property type="match status" value="1"/>
</dbReference>
<comment type="function">
    <text evidence="2">Decarboxylates L-threonine-O-3-phosphate to yield (R)-1-amino-2-propanol O-2-phosphate, the precursor for the linkage between the nucleotide loop and the corrin ring in cobalamin.</text>
</comment>
<dbReference type="Gene3D" id="3.90.1150.10">
    <property type="entry name" value="Aspartate Aminotransferase, domain 1"/>
    <property type="match status" value="1"/>
</dbReference>
<dbReference type="GO" id="GO:0048472">
    <property type="term" value="F:threonine-phosphate decarboxylase activity"/>
    <property type="evidence" value="ECO:0007669"/>
    <property type="project" value="UniProtKB-EC"/>
</dbReference>
<dbReference type="GO" id="GO:0030170">
    <property type="term" value="F:pyridoxal phosphate binding"/>
    <property type="evidence" value="ECO:0007669"/>
    <property type="project" value="InterPro"/>
</dbReference>
<dbReference type="UniPathway" id="UPA00148"/>
<evidence type="ECO:0000313" key="12">
    <source>
        <dbReference type="Proteomes" id="UP000461768"/>
    </source>
</evidence>
<evidence type="ECO:0000256" key="3">
    <source>
        <dbReference type="ARBA" id="ARBA00004953"/>
    </source>
</evidence>
<reference evidence="11 12" key="1">
    <citation type="submission" date="2019-09" db="EMBL/GenBank/DDBJ databases">
        <authorList>
            <person name="Valk L.C."/>
        </authorList>
    </citation>
    <scope>NUCLEOTIDE SEQUENCE [LARGE SCALE GENOMIC DNA]</scope>
    <source>
        <strain evidence="11">GalUA</strain>
    </source>
</reference>
<dbReference type="InterPro" id="IPR005860">
    <property type="entry name" value="CobD"/>
</dbReference>
<evidence type="ECO:0000256" key="6">
    <source>
        <dbReference type="ARBA" id="ARBA00022898"/>
    </source>
</evidence>
<gene>
    <name evidence="11" type="ORF">F7O84_05770</name>
</gene>
<comment type="catalytic activity">
    <reaction evidence="9">
        <text>O-phospho-L-threonine + H(+) = (R)-1-aminopropan-2-yl phosphate + CO2</text>
        <dbReference type="Rhea" id="RHEA:11492"/>
        <dbReference type="ChEBI" id="CHEBI:15378"/>
        <dbReference type="ChEBI" id="CHEBI:16526"/>
        <dbReference type="ChEBI" id="CHEBI:58563"/>
        <dbReference type="ChEBI" id="CHEBI:58675"/>
        <dbReference type="EC" id="4.1.1.81"/>
    </reaction>
</comment>
<organism evidence="11 12">
    <name type="scientific">Candidatus Galacturonatibacter soehngenii</name>
    <dbReference type="NCBI Taxonomy" id="2307010"/>
    <lineage>
        <taxon>Bacteria</taxon>
        <taxon>Bacillati</taxon>
        <taxon>Bacillota</taxon>
        <taxon>Clostridia</taxon>
        <taxon>Lachnospirales</taxon>
        <taxon>Lachnospiraceae</taxon>
        <taxon>Candidatus Galacturonatibacter</taxon>
    </lineage>
</organism>